<keyword evidence="1" id="KW-0812">Transmembrane</keyword>
<protein>
    <submittedName>
        <fullName evidence="2">Uncharacterized protein</fullName>
    </submittedName>
</protein>
<evidence type="ECO:0000256" key="1">
    <source>
        <dbReference type="SAM" id="Phobius"/>
    </source>
</evidence>
<keyword evidence="1" id="KW-1133">Transmembrane helix</keyword>
<reference evidence="2" key="1">
    <citation type="submission" date="2014-09" db="EMBL/GenBank/DDBJ databases">
        <authorList>
            <person name="Magalhaes I.L.F."/>
            <person name="Oliveira U."/>
            <person name="Santos F.R."/>
            <person name="Vidigal T.H.D.A."/>
            <person name="Brescovit A.D."/>
            <person name="Santos A.J."/>
        </authorList>
    </citation>
    <scope>NUCLEOTIDE SEQUENCE</scope>
    <source>
        <tissue evidence="2">Shoot tissue taken approximately 20 cm above the soil surface</tissue>
    </source>
</reference>
<sequence length="78" mass="8324">MRGLASTIAPLKLNGISPPFFTTQAHLIESEQPSVQSQPVGGFFSYQGGYMTLVMYLNGAGLMSSIVLMTQMGILSLP</sequence>
<keyword evidence="1" id="KW-0472">Membrane</keyword>
<dbReference type="EMBL" id="GBRH01207098">
    <property type="protein sequence ID" value="JAD90797.1"/>
    <property type="molecule type" value="Transcribed_RNA"/>
</dbReference>
<reference evidence="2" key="2">
    <citation type="journal article" date="2015" name="Data Brief">
        <title>Shoot transcriptome of the giant reed, Arundo donax.</title>
        <authorList>
            <person name="Barrero R.A."/>
            <person name="Guerrero F.D."/>
            <person name="Moolhuijzen P."/>
            <person name="Goolsby J.A."/>
            <person name="Tidwell J."/>
            <person name="Bellgard S.E."/>
            <person name="Bellgard M.I."/>
        </authorList>
    </citation>
    <scope>NUCLEOTIDE SEQUENCE</scope>
    <source>
        <tissue evidence="2">Shoot tissue taken approximately 20 cm above the soil surface</tissue>
    </source>
</reference>
<feature type="transmembrane region" description="Helical" evidence="1">
    <location>
        <begin position="53"/>
        <end position="77"/>
    </location>
</feature>
<accession>A0A0A9E485</accession>
<dbReference type="AlphaFoldDB" id="A0A0A9E485"/>
<name>A0A0A9E485_ARUDO</name>
<organism evidence="2">
    <name type="scientific">Arundo donax</name>
    <name type="common">Giant reed</name>
    <name type="synonym">Donax arundinaceus</name>
    <dbReference type="NCBI Taxonomy" id="35708"/>
    <lineage>
        <taxon>Eukaryota</taxon>
        <taxon>Viridiplantae</taxon>
        <taxon>Streptophyta</taxon>
        <taxon>Embryophyta</taxon>
        <taxon>Tracheophyta</taxon>
        <taxon>Spermatophyta</taxon>
        <taxon>Magnoliopsida</taxon>
        <taxon>Liliopsida</taxon>
        <taxon>Poales</taxon>
        <taxon>Poaceae</taxon>
        <taxon>PACMAD clade</taxon>
        <taxon>Arundinoideae</taxon>
        <taxon>Arundineae</taxon>
        <taxon>Arundo</taxon>
    </lineage>
</organism>
<evidence type="ECO:0000313" key="2">
    <source>
        <dbReference type="EMBL" id="JAD90797.1"/>
    </source>
</evidence>
<proteinExistence type="predicted"/>